<dbReference type="Proteomes" id="UP000194221">
    <property type="component" value="Unassembled WGS sequence"/>
</dbReference>
<feature type="transmembrane region" description="Helical" evidence="6">
    <location>
        <begin position="142"/>
        <end position="166"/>
    </location>
</feature>
<dbReference type="GO" id="GO:0005886">
    <property type="term" value="C:plasma membrane"/>
    <property type="evidence" value="ECO:0007669"/>
    <property type="project" value="UniProtKB-SubCell"/>
</dbReference>
<proteinExistence type="predicted"/>
<evidence type="ECO:0000256" key="2">
    <source>
        <dbReference type="ARBA" id="ARBA00022475"/>
    </source>
</evidence>
<dbReference type="PANTHER" id="PTHR30250">
    <property type="entry name" value="PST FAMILY PREDICTED COLANIC ACID TRANSPORTER"/>
    <property type="match status" value="1"/>
</dbReference>
<feature type="transmembrane region" description="Helical" evidence="6">
    <location>
        <begin position="296"/>
        <end position="316"/>
    </location>
</feature>
<keyword evidence="5 6" id="KW-0472">Membrane</keyword>
<feature type="transmembrane region" description="Helical" evidence="6">
    <location>
        <begin position="410"/>
        <end position="428"/>
    </location>
</feature>
<dbReference type="STRING" id="1635173.WH52_09055"/>
<dbReference type="PANTHER" id="PTHR30250:SF11">
    <property type="entry name" value="O-ANTIGEN TRANSPORTER-RELATED"/>
    <property type="match status" value="1"/>
</dbReference>
<keyword evidence="2" id="KW-1003">Cell membrane</keyword>
<evidence type="ECO:0000256" key="6">
    <source>
        <dbReference type="SAM" id="Phobius"/>
    </source>
</evidence>
<name>A0A1Y2PCF4_9FLAO</name>
<sequence length="468" mass="53045">MRESKNKSLLSLTILYSIGNLSSKVINFVLVFFITFYLSQKAVGEFDLILITLGLLSPFVTFQLTDSALRWLLDNDSKENAKQVFSTVTIVFLISHSIFLFFIIIYDYFLDLKYLKFIYFLLLSQSFCQFFLQCVRGLAKNNLYVISGVINSAVYVLFAVLFLYFTKLGVEGLLYSSIISTVLTSIVLLIKGGLYEFWELSYVSVSFAKKLLKYSMPLIPNSLSWWAVSSANRYVILLYLGAGANGIFAISYKLPTILLMLTNIFYLAWQEKAILNHDEEDRDIYYSTVLRQYLKILFAISIMIVGVNKVLLSYIVEDSFFDAWRYTPLLLFSIILSSIAGFYGTGYLGAKKTKGALISSVVGGVVAVVFSFLLIPKYSLYGASLAIVLGYLCLLLVRIKHMKSIMNIDFPIKLFVSLLLTLLLVSSLNHINEYIMYINVILSIIIATVICKDNLLNILSTLKNKIYQ</sequence>
<reference evidence="7 8" key="1">
    <citation type="submission" date="2015-03" db="EMBL/GenBank/DDBJ databases">
        <title>Genome sequence of Tenacibaculum sp. S2-2, isolated from intestinal microbiota of sea cucumber, Apostichopus japonicas.</title>
        <authorList>
            <person name="Shao Z."/>
            <person name="Wang L."/>
            <person name="Li X."/>
        </authorList>
    </citation>
    <scope>NUCLEOTIDE SEQUENCE [LARGE SCALE GENOMIC DNA]</scope>
    <source>
        <strain evidence="7 8">S2-2</strain>
    </source>
</reference>
<dbReference type="InterPro" id="IPR050833">
    <property type="entry name" value="Poly_Biosynth_Transport"/>
</dbReference>
<accession>A0A1Y2PCF4</accession>
<evidence type="ECO:0000256" key="1">
    <source>
        <dbReference type="ARBA" id="ARBA00004651"/>
    </source>
</evidence>
<feature type="transmembrane region" description="Helical" evidence="6">
    <location>
        <begin position="381"/>
        <end position="398"/>
    </location>
</feature>
<comment type="caution">
    <text evidence="7">The sequence shown here is derived from an EMBL/GenBank/DDBJ whole genome shotgun (WGS) entry which is preliminary data.</text>
</comment>
<feature type="transmembrane region" description="Helical" evidence="6">
    <location>
        <begin position="12"/>
        <end position="36"/>
    </location>
</feature>
<protein>
    <submittedName>
        <fullName evidence="7">Uncharacterized protein</fullName>
    </submittedName>
</protein>
<comment type="subcellular location">
    <subcellularLocation>
        <location evidence="1">Cell membrane</location>
        <topology evidence="1">Multi-pass membrane protein</topology>
    </subcellularLocation>
</comment>
<keyword evidence="4 6" id="KW-1133">Transmembrane helix</keyword>
<organism evidence="7 8">
    <name type="scientific">Tenacibaculum holothuriorum</name>
    <dbReference type="NCBI Taxonomy" id="1635173"/>
    <lineage>
        <taxon>Bacteria</taxon>
        <taxon>Pseudomonadati</taxon>
        <taxon>Bacteroidota</taxon>
        <taxon>Flavobacteriia</taxon>
        <taxon>Flavobacteriales</taxon>
        <taxon>Flavobacteriaceae</taxon>
        <taxon>Tenacibaculum</taxon>
    </lineage>
</organism>
<feature type="transmembrane region" description="Helical" evidence="6">
    <location>
        <begin position="434"/>
        <end position="455"/>
    </location>
</feature>
<evidence type="ECO:0000313" key="8">
    <source>
        <dbReference type="Proteomes" id="UP000194221"/>
    </source>
</evidence>
<keyword evidence="3 6" id="KW-0812">Transmembrane</keyword>
<feature type="transmembrane region" description="Helical" evidence="6">
    <location>
        <begin position="84"/>
        <end position="105"/>
    </location>
</feature>
<keyword evidence="8" id="KW-1185">Reference proteome</keyword>
<feature type="transmembrane region" description="Helical" evidence="6">
    <location>
        <begin position="355"/>
        <end position="375"/>
    </location>
</feature>
<evidence type="ECO:0000256" key="3">
    <source>
        <dbReference type="ARBA" id="ARBA00022692"/>
    </source>
</evidence>
<feature type="transmembrane region" description="Helical" evidence="6">
    <location>
        <begin position="48"/>
        <end position="72"/>
    </location>
</feature>
<evidence type="ECO:0000313" key="7">
    <source>
        <dbReference type="EMBL" id="OSY88153.1"/>
    </source>
</evidence>
<evidence type="ECO:0000256" key="5">
    <source>
        <dbReference type="ARBA" id="ARBA00023136"/>
    </source>
</evidence>
<gene>
    <name evidence="7" type="ORF">WH52_09055</name>
</gene>
<dbReference type="InParanoid" id="A0A1Y2PCF4"/>
<feature type="transmembrane region" description="Helical" evidence="6">
    <location>
        <begin position="172"/>
        <end position="190"/>
    </location>
</feature>
<feature type="transmembrane region" description="Helical" evidence="6">
    <location>
        <begin position="328"/>
        <end position="348"/>
    </location>
</feature>
<evidence type="ECO:0000256" key="4">
    <source>
        <dbReference type="ARBA" id="ARBA00022989"/>
    </source>
</evidence>
<dbReference type="AlphaFoldDB" id="A0A1Y2PCF4"/>
<dbReference type="InterPro" id="IPR002797">
    <property type="entry name" value="Polysacc_synth"/>
</dbReference>
<dbReference type="Pfam" id="PF01943">
    <property type="entry name" value="Polysacc_synt"/>
    <property type="match status" value="1"/>
</dbReference>
<dbReference type="EMBL" id="LAPZ01000005">
    <property type="protein sequence ID" value="OSY88153.1"/>
    <property type="molecule type" value="Genomic_DNA"/>
</dbReference>